<dbReference type="Gene3D" id="2.40.70.10">
    <property type="entry name" value="Acid Proteases"/>
    <property type="match status" value="2"/>
</dbReference>
<dbReference type="PROSITE" id="PS51767">
    <property type="entry name" value="PEPTIDASE_A1"/>
    <property type="match status" value="1"/>
</dbReference>
<dbReference type="Pfam" id="PF00026">
    <property type="entry name" value="Asp"/>
    <property type="match status" value="1"/>
</dbReference>
<dbReference type="GO" id="GO:0004190">
    <property type="term" value="F:aspartic-type endopeptidase activity"/>
    <property type="evidence" value="ECO:0007669"/>
    <property type="project" value="InterPro"/>
</dbReference>
<dbReference type="CDD" id="cd05471">
    <property type="entry name" value="pepsin_like"/>
    <property type="match status" value="1"/>
</dbReference>
<dbReference type="InterPro" id="IPR001461">
    <property type="entry name" value="Aspartic_peptidase_A1"/>
</dbReference>
<gene>
    <name evidence="6" type="ORF">LshimejAT787_0504810</name>
</gene>
<keyword evidence="4" id="KW-0732">Signal</keyword>
<feature type="region of interest" description="Disordered" evidence="2">
    <location>
        <begin position="420"/>
        <end position="440"/>
    </location>
</feature>
<name>A0A9P3PMY7_LYOSH</name>
<keyword evidence="3" id="KW-0472">Membrane</keyword>
<evidence type="ECO:0000259" key="5">
    <source>
        <dbReference type="PROSITE" id="PS51767"/>
    </source>
</evidence>
<feature type="domain" description="Peptidase A1" evidence="5">
    <location>
        <begin position="54"/>
        <end position="387"/>
    </location>
</feature>
<evidence type="ECO:0000313" key="7">
    <source>
        <dbReference type="Proteomes" id="UP001063166"/>
    </source>
</evidence>
<dbReference type="PANTHER" id="PTHR47966">
    <property type="entry name" value="BETA-SITE APP-CLEAVING ENZYME, ISOFORM A-RELATED"/>
    <property type="match status" value="1"/>
</dbReference>
<protein>
    <submittedName>
        <fullName evidence="6">Peptidase A1 family protein</fullName>
    </submittedName>
</protein>
<keyword evidence="3" id="KW-1133">Transmembrane helix</keyword>
<evidence type="ECO:0000256" key="4">
    <source>
        <dbReference type="SAM" id="SignalP"/>
    </source>
</evidence>
<dbReference type="AlphaFoldDB" id="A0A9P3PMY7"/>
<comment type="similarity">
    <text evidence="1">Belongs to the peptidase A1 family.</text>
</comment>
<evidence type="ECO:0000313" key="6">
    <source>
        <dbReference type="EMBL" id="GLB38616.1"/>
    </source>
</evidence>
<sequence>MRSRFLIPLALLLTILDATHGIKVPFQIRTGNHAATRLARRSTIPVANNGNAQYIGNMTLGGVQARVLLDTGSSDLWASFQNAQPTGTDLGKAVSLAYAVGKAAGNVHATTAELGGFKVDNQAFLLVSDTSTFSTDIHVQGYDGLLGLGPNKGSVIRKKLDGNTGDTLLTHIFQQNQSDSYITFLLDRKSDPGDAFTGQLTIGEVAKGFENITSMPKLDVDTVNRLLSSDQHWQALTDKDMGIIGPDGNPIQVKSIVPSAPDGQFVAVFDSGFTFSQVPRDVSDAIYGRVRGAVYDTKDELWTVPCGQYLNISVQFGGRAYPIHPLDTVDDNFGKTDSQGNRVCIGAFQPITSAFSLLGHYDMILGMSFLRNAYTLLDFGSWANGQSGDHPFIQLASVTNAAQARQDFINVRLGGTDTTNDPKWALLPPDQMQHSPVSEEEKKKKYQELVLSRWPYILTGCLVAVLGIVGFCVWRCCRRKGAKKAGKSKKLNQLLSTEPASTTYLPLQGQGGATHKGDHSPGLSPGGQYHAHAQSQYSLDSQYPPGPQYPPDSRYSGQHGAHAEYYNAGQHPSEQWHSDAGYLPPQHPSGHPHPSYGNAQ</sequence>
<dbReference type="SUPFAM" id="SSF50630">
    <property type="entry name" value="Acid proteases"/>
    <property type="match status" value="1"/>
</dbReference>
<feature type="chain" id="PRO_5040111498" evidence="4">
    <location>
        <begin position="22"/>
        <end position="600"/>
    </location>
</feature>
<evidence type="ECO:0000256" key="2">
    <source>
        <dbReference type="SAM" id="MobiDB-lite"/>
    </source>
</evidence>
<dbReference type="PRINTS" id="PR00792">
    <property type="entry name" value="PEPSIN"/>
</dbReference>
<organism evidence="6 7">
    <name type="scientific">Lyophyllum shimeji</name>
    <name type="common">Hon-shimeji</name>
    <name type="synonym">Tricholoma shimeji</name>
    <dbReference type="NCBI Taxonomy" id="47721"/>
    <lineage>
        <taxon>Eukaryota</taxon>
        <taxon>Fungi</taxon>
        <taxon>Dikarya</taxon>
        <taxon>Basidiomycota</taxon>
        <taxon>Agaricomycotina</taxon>
        <taxon>Agaricomycetes</taxon>
        <taxon>Agaricomycetidae</taxon>
        <taxon>Agaricales</taxon>
        <taxon>Tricholomatineae</taxon>
        <taxon>Lyophyllaceae</taxon>
        <taxon>Lyophyllum</taxon>
    </lineage>
</organism>
<feature type="transmembrane region" description="Helical" evidence="3">
    <location>
        <begin position="454"/>
        <end position="474"/>
    </location>
</feature>
<accession>A0A9P3PMY7</accession>
<feature type="region of interest" description="Disordered" evidence="2">
    <location>
        <begin position="503"/>
        <end position="600"/>
    </location>
</feature>
<dbReference type="InterPro" id="IPR034164">
    <property type="entry name" value="Pepsin-like_dom"/>
</dbReference>
<dbReference type="InterPro" id="IPR033121">
    <property type="entry name" value="PEPTIDASE_A1"/>
</dbReference>
<comment type="caution">
    <text evidence="6">The sequence shown here is derived from an EMBL/GenBank/DDBJ whole genome shotgun (WGS) entry which is preliminary data.</text>
</comment>
<dbReference type="EMBL" id="BRPK01000005">
    <property type="protein sequence ID" value="GLB38616.1"/>
    <property type="molecule type" value="Genomic_DNA"/>
</dbReference>
<proteinExistence type="inferred from homology"/>
<evidence type="ECO:0000256" key="1">
    <source>
        <dbReference type="ARBA" id="ARBA00007447"/>
    </source>
</evidence>
<evidence type="ECO:0000256" key="3">
    <source>
        <dbReference type="SAM" id="Phobius"/>
    </source>
</evidence>
<dbReference type="InterPro" id="IPR021109">
    <property type="entry name" value="Peptidase_aspartic_dom_sf"/>
</dbReference>
<dbReference type="Proteomes" id="UP001063166">
    <property type="component" value="Unassembled WGS sequence"/>
</dbReference>
<feature type="signal peptide" evidence="4">
    <location>
        <begin position="1"/>
        <end position="21"/>
    </location>
</feature>
<keyword evidence="7" id="KW-1185">Reference proteome</keyword>
<keyword evidence="3" id="KW-0812">Transmembrane</keyword>
<feature type="compositionally biased region" description="Low complexity" evidence="2">
    <location>
        <begin position="588"/>
        <end position="600"/>
    </location>
</feature>
<dbReference type="PANTHER" id="PTHR47966:SF51">
    <property type="entry name" value="BETA-SITE APP-CLEAVING ENZYME, ISOFORM A-RELATED"/>
    <property type="match status" value="1"/>
</dbReference>
<dbReference type="OrthoDB" id="15189at2759"/>
<dbReference type="GO" id="GO:0006508">
    <property type="term" value="P:proteolysis"/>
    <property type="evidence" value="ECO:0007669"/>
    <property type="project" value="InterPro"/>
</dbReference>
<reference evidence="6" key="1">
    <citation type="submission" date="2022-07" db="EMBL/GenBank/DDBJ databases">
        <title>The genome of Lyophyllum shimeji provides insight into the initial evolution of ectomycorrhizal fungal genome.</title>
        <authorList>
            <person name="Kobayashi Y."/>
            <person name="Shibata T."/>
            <person name="Hirakawa H."/>
            <person name="Shigenobu S."/>
            <person name="Nishiyama T."/>
            <person name="Yamada A."/>
            <person name="Hasebe M."/>
            <person name="Kawaguchi M."/>
        </authorList>
    </citation>
    <scope>NUCLEOTIDE SEQUENCE</scope>
    <source>
        <strain evidence="6">AT787</strain>
    </source>
</reference>